<evidence type="ECO:0000256" key="7">
    <source>
        <dbReference type="ARBA" id="ARBA00022777"/>
    </source>
</evidence>
<evidence type="ECO:0000256" key="12">
    <source>
        <dbReference type="PROSITE-ProRule" id="PRU10141"/>
    </source>
</evidence>
<keyword evidence="9 14" id="KW-1133">Transmembrane helix</keyword>
<dbReference type="GO" id="GO:0005524">
    <property type="term" value="F:ATP binding"/>
    <property type="evidence" value="ECO:0007669"/>
    <property type="project" value="UniProtKB-UniRule"/>
</dbReference>
<dbReference type="InterPro" id="IPR001245">
    <property type="entry name" value="Ser-Thr/Tyr_kinase_cat_dom"/>
</dbReference>
<keyword evidence="4 14" id="KW-0812">Transmembrane</keyword>
<dbReference type="EMBL" id="JARBHA010000020">
    <property type="protein sequence ID" value="KAJ9670607.1"/>
    <property type="molecule type" value="Genomic_DNA"/>
</dbReference>
<dbReference type="Gene3D" id="1.10.510.10">
    <property type="entry name" value="Transferase(Phosphotransferase) domain 1"/>
    <property type="match status" value="1"/>
</dbReference>
<evidence type="ECO:0000256" key="10">
    <source>
        <dbReference type="ARBA" id="ARBA00023136"/>
    </source>
</evidence>
<evidence type="ECO:0000313" key="18">
    <source>
        <dbReference type="Proteomes" id="UP001168098"/>
    </source>
</evidence>
<keyword evidence="7" id="KW-0418">Kinase</keyword>
<name>A0AA38YHM9_VITRO</name>
<sequence>MGKFQSHEVIVRLLHLLLPLQLLFLQSLSLSYTPPSKYFINCGSQNNTNYTGRTFVGDMSSDSSFTLSPKRDDPVVDSSPSPTTSQLYQTARIFKGPSSYVFHIDQNGTYLVRLHFFPFSSPTDLSTALFDVSVSGLPGLLQNFSVQNTSNLPLIKEFLLTINISKFTVKFEPSQESSFAFVNAIEVFIAPDSFIPHSALLVTRKGSKNSSYKGLLSRVLQKIHRVNVGGGEIEPGLDTLWRNWVPDDTFLFNRSTARNKSYDQPIQYQEGQSEYNYSDRYIAPDNVYSTAKEMNTNKGDQLQSFNISWGFNVTKNATHLLRVHFCDITSASLSVSPWINLYINSIFSRNIKIITLAVPFYLDFVVVSDNSGLLNISIGPHRDSPVNNSFLNGLEIMEIMQELRWVSIKNESKKKYIPLLVGSVVGGLALVCIVLIVFLLQSKCRKGKPAQATDWLPITVDRGLSSHGRIHEATIHSSPVPYLNLGLKIPFAEVQSATKNFSSKLLVGKGGFGNVYQGTLRNGMKVAVKRSQPGHGQGLPEFQTEILVLSKIHHRHLVSLVGYCDERNEMILVYEFMEKGTLRSHLYDSDLPCLSWKQRLEICIGAARGLHYLHTGSEGGIIHRDIKSTNILLDDDFVAKVADFGLSRSGLPNQTHVSTAVKGTFGYLDPEYFRTQQLTDKSDVYSFGVVLLEVLCARPVINPSLPTEQMNLAEWVMVWQKKGLLEQVIDPLLVGKVNLNSLRKFGETAEKCLQEEGADRPTMGDVVWDLEYAFQLQQTAMQREPLEDSTNDAASTFPLPTIQRYPSYSLSISNIHGPERRDGSSETTESEVFSQLRIADGR</sequence>
<evidence type="ECO:0000256" key="3">
    <source>
        <dbReference type="ARBA" id="ARBA00022679"/>
    </source>
</evidence>
<evidence type="ECO:0000256" key="5">
    <source>
        <dbReference type="ARBA" id="ARBA00022729"/>
    </source>
</evidence>
<keyword evidence="3" id="KW-0808">Transferase</keyword>
<dbReference type="FunFam" id="1.10.510.10:FF:000058">
    <property type="entry name" value="Receptor-like protein kinase FERONIA"/>
    <property type="match status" value="1"/>
</dbReference>
<dbReference type="InterPro" id="IPR024788">
    <property type="entry name" value="Malectin-like_Carb-bd_dom"/>
</dbReference>
<evidence type="ECO:0000259" key="16">
    <source>
        <dbReference type="PROSITE" id="PS50011"/>
    </source>
</evidence>
<keyword evidence="18" id="KW-1185">Reference proteome</keyword>
<dbReference type="FunFam" id="2.60.120.430:FF:000005">
    <property type="entry name" value="Putative receptor-like protein kinase"/>
    <property type="match status" value="1"/>
</dbReference>
<dbReference type="Proteomes" id="UP001168098">
    <property type="component" value="Unassembled WGS sequence"/>
</dbReference>
<dbReference type="SUPFAM" id="SSF56112">
    <property type="entry name" value="Protein kinase-like (PK-like)"/>
    <property type="match status" value="1"/>
</dbReference>
<dbReference type="InterPro" id="IPR000719">
    <property type="entry name" value="Prot_kinase_dom"/>
</dbReference>
<dbReference type="AlphaFoldDB" id="A0AA38YHM9"/>
<feature type="binding site" evidence="12">
    <location>
        <position position="529"/>
    </location>
    <ligand>
        <name>ATP</name>
        <dbReference type="ChEBI" id="CHEBI:30616"/>
    </ligand>
</feature>
<dbReference type="SMART" id="SM00220">
    <property type="entry name" value="S_TKc"/>
    <property type="match status" value="1"/>
</dbReference>
<dbReference type="PANTHER" id="PTHR45631">
    <property type="entry name" value="OS07G0107800 PROTEIN-RELATED"/>
    <property type="match status" value="1"/>
</dbReference>
<comment type="caution">
    <text evidence="17">The sequence shown here is derived from an EMBL/GenBank/DDBJ whole genome shotgun (WGS) entry which is preliminary data.</text>
</comment>
<dbReference type="InterPro" id="IPR008271">
    <property type="entry name" value="Ser/Thr_kinase_AS"/>
</dbReference>
<feature type="domain" description="Protein kinase" evidence="16">
    <location>
        <begin position="501"/>
        <end position="775"/>
    </location>
</feature>
<evidence type="ECO:0000256" key="2">
    <source>
        <dbReference type="ARBA" id="ARBA00022527"/>
    </source>
</evidence>
<dbReference type="Gene3D" id="3.30.200.20">
    <property type="entry name" value="Phosphorylase Kinase, domain 1"/>
    <property type="match status" value="1"/>
</dbReference>
<dbReference type="FunFam" id="3.30.200.20:FF:000039">
    <property type="entry name" value="receptor-like protein kinase FERONIA"/>
    <property type="match status" value="1"/>
</dbReference>
<keyword evidence="11" id="KW-0325">Glycoprotein</keyword>
<evidence type="ECO:0000256" key="9">
    <source>
        <dbReference type="ARBA" id="ARBA00022989"/>
    </source>
</evidence>
<dbReference type="Gene3D" id="2.60.120.430">
    <property type="entry name" value="Galactose-binding lectin"/>
    <property type="match status" value="2"/>
</dbReference>
<dbReference type="PROSITE" id="PS50011">
    <property type="entry name" value="PROTEIN_KINASE_DOM"/>
    <property type="match status" value="1"/>
</dbReference>
<protein>
    <recommendedName>
        <fullName evidence="16">Protein kinase domain-containing protein</fullName>
    </recommendedName>
</protein>
<dbReference type="Pfam" id="PF07714">
    <property type="entry name" value="PK_Tyr_Ser-Thr"/>
    <property type="match status" value="1"/>
</dbReference>
<accession>A0AA38YHM9</accession>
<evidence type="ECO:0000256" key="13">
    <source>
        <dbReference type="SAM" id="MobiDB-lite"/>
    </source>
</evidence>
<keyword evidence="5 15" id="KW-0732">Signal</keyword>
<evidence type="ECO:0000313" key="17">
    <source>
        <dbReference type="EMBL" id="KAJ9670607.1"/>
    </source>
</evidence>
<evidence type="ECO:0000256" key="11">
    <source>
        <dbReference type="ARBA" id="ARBA00023180"/>
    </source>
</evidence>
<dbReference type="InterPro" id="IPR017441">
    <property type="entry name" value="Protein_kinase_ATP_BS"/>
</dbReference>
<evidence type="ECO:0000256" key="4">
    <source>
        <dbReference type="ARBA" id="ARBA00022692"/>
    </source>
</evidence>
<dbReference type="GO" id="GO:0004674">
    <property type="term" value="F:protein serine/threonine kinase activity"/>
    <property type="evidence" value="ECO:0007669"/>
    <property type="project" value="UniProtKB-KW"/>
</dbReference>
<reference evidence="17 18" key="1">
    <citation type="journal article" date="2023" name="BMC Biotechnol.">
        <title>Vitis rotundifolia cv Carlos genome sequencing.</title>
        <authorList>
            <person name="Huff M."/>
            <person name="Hulse-Kemp A."/>
            <person name="Scheffler B."/>
            <person name="Youngblood R."/>
            <person name="Simpson S."/>
            <person name="Babiker E."/>
            <person name="Staton M."/>
        </authorList>
    </citation>
    <scope>NUCLEOTIDE SEQUENCE [LARGE SCALE GENOMIC DNA]</scope>
    <source>
        <tissue evidence="17">Leaf</tissue>
    </source>
</reference>
<evidence type="ECO:0000256" key="14">
    <source>
        <dbReference type="SAM" id="Phobius"/>
    </source>
</evidence>
<keyword evidence="10 14" id="KW-0472">Membrane</keyword>
<evidence type="ECO:0000256" key="8">
    <source>
        <dbReference type="ARBA" id="ARBA00022840"/>
    </source>
</evidence>
<feature type="transmembrane region" description="Helical" evidence="14">
    <location>
        <begin position="416"/>
        <end position="440"/>
    </location>
</feature>
<keyword evidence="2" id="KW-0723">Serine/threonine-protein kinase</keyword>
<evidence type="ECO:0000256" key="6">
    <source>
        <dbReference type="ARBA" id="ARBA00022741"/>
    </source>
</evidence>
<dbReference type="CDD" id="cd14066">
    <property type="entry name" value="STKc_IRAK"/>
    <property type="match status" value="1"/>
</dbReference>
<keyword evidence="6 12" id="KW-0547">Nucleotide-binding</keyword>
<dbReference type="GO" id="GO:0016020">
    <property type="term" value="C:membrane"/>
    <property type="evidence" value="ECO:0007669"/>
    <property type="project" value="UniProtKB-SubCell"/>
</dbReference>
<proteinExistence type="predicted"/>
<keyword evidence="8 12" id="KW-0067">ATP-binding</keyword>
<evidence type="ECO:0000256" key="15">
    <source>
        <dbReference type="SAM" id="SignalP"/>
    </source>
</evidence>
<gene>
    <name evidence="17" type="ORF">PVL29_026887</name>
</gene>
<dbReference type="InterPro" id="IPR011009">
    <property type="entry name" value="Kinase-like_dom_sf"/>
</dbReference>
<feature type="chain" id="PRO_5041454584" description="Protein kinase domain-containing protein" evidence="15">
    <location>
        <begin position="32"/>
        <end position="842"/>
    </location>
</feature>
<dbReference type="PROSITE" id="PS00108">
    <property type="entry name" value="PROTEIN_KINASE_ST"/>
    <property type="match status" value="1"/>
</dbReference>
<organism evidence="17 18">
    <name type="scientific">Vitis rotundifolia</name>
    <name type="common">Muscadine grape</name>
    <dbReference type="NCBI Taxonomy" id="103349"/>
    <lineage>
        <taxon>Eukaryota</taxon>
        <taxon>Viridiplantae</taxon>
        <taxon>Streptophyta</taxon>
        <taxon>Embryophyta</taxon>
        <taxon>Tracheophyta</taxon>
        <taxon>Spermatophyta</taxon>
        <taxon>Magnoliopsida</taxon>
        <taxon>eudicotyledons</taxon>
        <taxon>Gunneridae</taxon>
        <taxon>Pentapetalae</taxon>
        <taxon>rosids</taxon>
        <taxon>Vitales</taxon>
        <taxon>Vitaceae</taxon>
        <taxon>Viteae</taxon>
        <taxon>Vitis</taxon>
    </lineage>
</organism>
<comment type="subcellular location">
    <subcellularLocation>
        <location evidence="1">Membrane</location>
        <topology evidence="1">Single-pass membrane protein</topology>
    </subcellularLocation>
</comment>
<dbReference type="PROSITE" id="PS00107">
    <property type="entry name" value="PROTEIN_KINASE_ATP"/>
    <property type="match status" value="1"/>
</dbReference>
<feature type="signal peptide" evidence="15">
    <location>
        <begin position="1"/>
        <end position="31"/>
    </location>
</feature>
<feature type="region of interest" description="Disordered" evidence="13">
    <location>
        <begin position="813"/>
        <end position="842"/>
    </location>
</feature>
<dbReference type="Pfam" id="PF12819">
    <property type="entry name" value="Malectin_like"/>
    <property type="match status" value="1"/>
</dbReference>
<feature type="region of interest" description="Disordered" evidence="13">
    <location>
        <begin position="62"/>
        <end position="83"/>
    </location>
</feature>
<dbReference type="FunFam" id="2.60.120.430:FF:000013">
    <property type="entry name" value="Putative receptor-like protein kinase"/>
    <property type="match status" value="1"/>
</dbReference>
<evidence type="ECO:0000256" key="1">
    <source>
        <dbReference type="ARBA" id="ARBA00004167"/>
    </source>
</evidence>